<feature type="compositionally biased region" description="Polar residues" evidence="2">
    <location>
        <begin position="241"/>
        <end position="257"/>
    </location>
</feature>
<dbReference type="InterPro" id="IPR001969">
    <property type="entry name" value="Aspartic_peptidase_AS"/>
</dbReference>
<comment type="caution">
    <text evidence="4">The sequence shown here is derived from an EMBL/GenBank/DDBJ whole genome shotgun (WGS) entry which is preliminary data.</text>
</comment>
<evidence type="ECO:0000313" key="5">
    <source>
        <dbReference type="Proteomes" id="UP001431783"/>
    </source>
</evidence>
<name>A0AAW1UIP4_9CUCU</name>
<dbReference type="SUPFAM" id="SSF50630">
    <property type="entry name" value="Acid proteases"/>
    <property type="match status" value="1"/>
</dbReference>
<gene>
    <name evidence="4" type="ORF">WA026_023703</name>
</gene>
<dbReference type="GO" id="GO:0006508">
    <property type="term" value="P:proteolysis"/>
    <property type="evidence" value="ECO:0007669"/>
    <property type="project" value="InterPro"/>
</dbReference>
<keyword evidence="1" id="KW-0378">Hydrolase</keyword>
<dbReference type="EMBL" id="JARQZJ010000087">
    <property type="protein sequence ID" value="KAK9882904.1"/>
    <property type="molecule type" value="Genomic_DNA"/>
</dbReference>
<sequence length="661" mass="73982">MSMYERSDGSESVPRVKSSRAVAIKLSRSGRWGSLAEETKRIKGHLAINWVGYLYCSENWVHISSQLKLVQEIFAVDAEVVPVLPSDLSCLQRGGTRRSLTTSSVVFCVAVDTGYRAPHICELEVRGCEVGHNVEEIRILLCRALTTGITRSAGDLDTSEELVICNAKLNELLSDIEHFAEDNADNELKIIRSRLLHVKNRIGLLPPSDTSEEGQQVHLLRVVDDALVAVIYAHKIATDTQDTQRNKNKSGMTSSDPAASLVDLGEPQIQKDAAEQRALAESTRRASLLPSCGKVAGSRDNHGSSCETASYPMVSVHQWPVNFDGKNSTSSISGGSRTKGHIYQLGRSEQLKNAFLPLNYEESLLEEIEKRTQGKEKKLLMYVTQMQNLFGKLRDLRPSETQQFSIIRKGSLPHLQRALAFQETRSCDELFARGKVFELVHWHVQQYKPPPSGENLIPEHYSTSENPRRDVVNNIAIKTEDYCDKLRPEVKPNWSHAQLMSKPEQDLLFTMRKGKYSFSRLSLFEKLMRRCDIAKPTQSRQDVASEQVDKDGDNRPTINVGLGGTQFRALLDTGASRSFLSREAADHCQKLDKIGYVPTDVTARIGKTVTIDRLHKVDLRMGTTEIPVILFYVPTLPVDILLGMDVLRAHSFSIDLQTCRS</sequence>
<reference evidence="4 5" key="1">
    <citation type="submission" date="2023-03" db="EMBL/GenBank/DDBJ databases">
        <title>Genome insight into feeding habits of ladybird beetles.</title>
        <authorList>
            <person name="Li H.-S."/>
            <person name="Huang Y.-H."/>
            <person name="Pang H."/>
        </authorList>
    </citation>
    <scope>NUCLEOTIDE SEQUENCE [LARGE SCALE GENOMIC DNA]</scope>
    <source>
        <strain evidence="4">SYSU_2023b</strain>
        <tissue evidence="4">Whole body</tissue>
    </source>
</reference>
<feature type="domain" description="Peptidase A2" evidence="3">
    <location>
        <begin position="567"/>
        <end position="641"/>
    </location>
</feature>
<protein>
    <recommendedName>
        <fullName evidence="3">Peptidase A2 domain-containing protein</fullName>
    </recommendedName>
</protein>
<dbReference type="Proteomes" id="UP001431783">
    <property type="component" value="Unassembled WGS sequence"/>
</dbReference>
<dbReference type="PROSITE" id="PS00141">
    <property type="entry name" value="ASP_PROTEASE"/>
    <property type="match status" value="1"/>
</dbReference>
<evidence type="ECO:0000259" key="3">
    <source>
        <dbReference type="PROSITE" id="PS50175"/>
    </source>
</evidence>
<dbReference type="AlphaFoldDB" id="A0AAW1UIP4"/>
<organism evidence="4 5">
    <name type="scientific">Henosepilachna vigintioctopunctata</name>
    <dbReference type="NCBI Taxonomy" id="420089"/>
    <lineage>
        <taxon>Eukaryota</taxon>
        <taxon>Metazoa</taxon>
        <taxon>Ecdysozoa</taxon>
        <taxon>Arthropoda</taxon>
        <taxon>Hexapoda</taxon>
        <taxon>Insecta</taxon>
        <taxon>Pterygota</taxon>
        <taxon>Neoptera</taxon>
        <taxon>Endopterygota</taxon>
        <taxon>Coleoptera</taxon>
        <taxon>Polyphaga</taxon>
        <taxon>Cucujiformia</taxon>
        <taxon>Coccinelloidea</taxon>
        <taxon>Coccinellidae</taxon>
        <taxon>Epilachninae</taxon>
        <taxon>Epilachnini</taxon>
        <taxon>Henosepilachna</taxon>
    </lineage>
</organism>
<dbReference type="Pfam" id="PF09668">
    <property type="entry name" value="Asp_protease"/>
    <property type="match status" value="1"/>
</dbReference>
<feature type="region of interest" description="Disordered" evidence="2">
    <location>
        <begin position="536"/>
        <end position="556"/>
    </location>
</feature>
<dbReference type="InterPro" id="IPR001995">
    <property type="entry name" value="Peptidase_A2_cat"/>
</dbReference>
<dbReference type="InterPro" id="IPR021109">
    <property type="entry name" value="Peptidase_aspartic_dom_sf"/>
</dbReference>
<proteinExistence type="predicted"/>
<dbReference type="Gene3D" id="2.40.70.10">
    <property type="entry name" value="Acid Proteases"/>
    <property type="match status" value="1"/>
</dbReference>
<evidence type="ECO:0000256" key="2">
    <source>
        <dbReference type="SAM" id="MobiDB-lite"/>
    </source>
</evidence>
<keyword evidence="5" id="KW-1185">Reference proteome</keyword>
<dbReference type="GO" id="GO:0004190">
    <property type="term" value="F:aspartic-type endopeptidase activity"/>
    <property type="evidence" value="ECO:0007669"/>
    <property type="project" value="InterPro"/>
</dbReference>
<accession>A0AAW1UIP4</accession>
<feature type="region of interest" description="Disordered" evidence="2">
    <location>
        <begin position="241"/>
        <end position="262"/>
    </location>
</feature>
<dbReference type="InterPro" id="IPR019103">
    <property type="entry name" value="Peptidase_aspartic_DDI1-type"/>
</dbReference>
<evidence type="ECO:0000313" key="4">
    <source>
        <dbReference type="EMBL" id="KAK9882904.1"/>
    </source>
</evidence>
<dbReference type="PROSITE" id="PS50175">
    <property type="entry name" value="ASP_PROT_RETROV"/>
    <property type="match status" value="1"/>
</dbReference>
<evidence type="ECO:0000256" key="1">
    <source>
        <dbReference type="ARBA" id="ARBA00022801"/>
    </source>
</evidence>